<protein>
    <submittedName>
        <fullName evidence="1">Sugar isomerase</fullName>
    </submittedName>
</protein>
<dbReference type="Pfam" id="PF11553">
    <property type="entry name" value="DUF3231"/>
    <property type="match status" value="2"/>
</dbReference>
<proteinExistence type="predicted"/>
<dbReference type="OrthoDB" id="1675670at2"/>
<gene>
    <name evidence="1" type="ORF">CHR53_12085</name>
</gene>
<sequence length="334" mass="38220">MNESNIKLTTPEIAVLWSSYIEMTAAQCFYRHFNQYLQDTDIKAITEETLNMIEKQINTIELIFSNEKIPIPVGFSDKDVDLTAPALYTDLFALSFVYRSGQVVMPYYANVLGKVSRQDIYSFFESCLHRETQLHKEALNLMLTKGLMDRPPKMVYPENVEFVSHFPSLINTLLGDKRPLNTLEIGEVYGCIERNAIGLILLMGLIQVTKDKEIKDYFLKGKKLAEKQIHTFNKLIRENDNFIGFPLNLEVTNSTTSPFSEKLMLFFICSSNQIAISTLGYALSITMRKDLAAQWSLIMAEIMGFGGDGIKILVERGWMEKPPQPIDRNEFYKS</sequence>
<keyword evidence="1" id="KW-0413">Isomerase</keyword>
<dbReference type="GO" id="GO:0016853">
    <property type="term" value="F:isomerase activity"/>
    <property type="evidence" value="ECO:0007669"/>
    <property type="project" value="UniProtKB-KW"/>
</dbReference>
<evidence type="ECO:0000313" key="2">
    <source>
        <dbReference type="Proteomes" id="UP000282892"/>
    </source>
</evidence>
<evidence type="ECO:0000313" key="1">
    <source>
        <dbReference type="EMBL" id="AZU61963.1"/>
    </source>
</evidence>
<dbReference type="Gene3D" id="1.20.1260.10">
    <property type="match status" value="2"/>
</dbReference>
<dbReference type="InterPro" id="IPR012347">
    <property type="entry name" value="Ferritin-like"/>
</dbReference>
<dbReference type="Proteomes" id="UP000282892">
    <property type="component" value="Chromosome"/>
</dbReference>
<dbReference type="EMBL" id="CP022572">
    <property type="protein sequence ID" value="AZU61963.1"/>
    <property type="molecule type" value="Genomic_DNA"/>
</dbReference>
<dbReference type="KEGG" id="nmk:CHR53_12085"/>
<dbReference type="RefSeq" id="WP_127486677.1">
    <property type="nucleotide sequence ID" value="NZ_CP022572.1"/>
</dbReference>
<accession>A0A3T0HY08</accession>
<keyword evidence="2" id="KW-1185">Reference proteome</keyword>
<dbReference type="InterPro" id="IPR021617">
    <property type="entry name" value="DUF3231"/>
</dbReference>
<organism evidence="1 2">
    <name type="scientific">Neobacillus mesonae</name>
    <dbReference type="NCBI Taxonomy" id="1193713"/>
    <lineage>
        <taxon>Bacteria</taxon>
        <taxon>Bacillati</taxon>
        <taxon>Bacillota</taxon>
        <taxon>Bacilli</taxon>
        <taxon>Bacillales</taxon>
        <taxon>Bacillaceae</taxon>
        <taxon>Neobacillus</taxon>
    </lineage>
</organism>
<reference evidence="1 2" key="1">
    <citation type="submission" date="2017-07" db="EMBL/GenBank/DDBJ databases">
        <title>The complete genome sequence of Bacillus mesonae strain H20-5, an efficient strain improving plant abiotic stress resistance.</title>
        <authorList>
            <person name="Kim S.Y."/>
            <person name="Song H."/>
            <person name="Sang M.K."/>
            <person name="Weon H.-Y."/>
            <person name="Song J."/>
        </authorList>
    </citation>
    <scope>NUCLEOTIDE SEQUENCE [LARGE SCALE GENOMIC DNA]</scope>
    <source>
        <strain evidence="1 2">H20-5</strain>
    </source>
</reference>
<name>A0A3T0HY08_9BACI</name>
<dbReference type="AlphaFoldDB" id="A0A3T0HY08"/>
<dbReference type="STRING" id="1193713.GCA_001636315_04848"/>